<evidence type="ECO:0000313" key="9">
    <source>
        <dbReference type="Proteomes" id="UP001529245"/>
    </source>
</evidence>
<feature type="transmembrane region" description="Helical" evidence="6">
    <location>
        <begin position="383"/>
        <end position="407"/>
    </location>
</feature>
<evidence type="ECO:0000256" key="3">
    <source>
        <dbReference type="ARBA" id="ARBA00022692"/>
    </source>
</evidence>
<feature type="domain" description="Major facilitator superfamily (MFS) profile" evidence="7">
    <location>
        <begin position="24"/>
        <end position="438"/>
    </location>
</feature>
<keyword evidence="9" id="KW-1185">Reference proteome</keyword>
<proteinExistence type="predicted"/>
<reference evidence="8 9" key="1">
    <citation type="submission" date="2023-04" db="EMBL/GenBank/DDBJ databases">
        <title>A. sendaiensis sub sp. chiapanensis a novel subspecie with specific adaptation in bacterial cell wall isolated from an active volcano.</title>
        <authorList>
            <person name="Alvarez Gutierrez P.E."/>
            <person name="Ortiz Cortes L.Y."/>
        </authorList>
    </citation>
    <scope>NUCLEOTIDE SEQUENCE [LARGE SCALE GENOMIC DNA]</scope>
    <source>
        <strain evidence="8 9">PA2</strain>
    </source>
</reference>
<feature type="transmembrane region" description="Helical" evidence="6">
    <location>
        <begin position="89"/>
        <end position="107"/>
    </location>
</feature>
<sequence>MVLSTPMVAARLNQMPLTRWHKRIAVIVGISLFFDLFDIYLSGVLGTVLTSAFHIPKSEQALLLSSAFLGMFIGSIGFNALADRVGRKAAFLGILSTYSVFTFIAAFSPNVSFLIVFRFLAGLGIGALLPLCDVYLSEIFPAHNRGRIMAWTYTLEFCATPVEGFLARALVTTHFLMAGWRWLFVIGSLGAIIVWSLQQILPESPRWLESVGRHQEAERILARFLAEAPHEPANQAPVRDAVEPRRVPLSTLFTPTYAKRTVMLWIFQILQTFGYYGFGTLVPLVLASKGLTITTSLTYAAVSFIGYPIGSLLSVPIVERLERKWIVVGSAFCMAVFGILFGMTTRPALIMLFGFLYTLSSNIFSNGYHIFQAEIYPTSVRATAVGTAYSLSRLMSGLMPFILLPVLHAHGATAMFSVVAGAMVLLMIDVGVLGPKTTGRALEDVNERVIVQDEGQNVGM</sequence>
<dbReference type="PROSITE" id="PS50850">
    <property type="entry name" value="MFS"/>
    <property type="match status" value="1"/>
</dbReference>
<dbReference type="CDD" id="cd17316">
    <property type="entry name" value="MFS_SV2_like"/>
    <property type="match status" value="1"/>
</dbReference>
<organism evidence="8 9">
    <name type="scientific">Alicyclobacillus sendaiensis PA2</name>
    <dbReference type="NCBI Taxonomy" id="3029425"/>
    <lineage>
        <taxon>Bacteria</taxon>
        <taxon>Bacillati</taxon>
        <taxon>Bacillota</taxon>
        <taxon>Bacilli</taxon>
        <taxon>Bacillales</taxon>
        <taxon>Alicyclobacillaceae</taxon>
        <taxon>Alicyclobacillus</taxon>
    </lineage>
</organism>
<protein>
    <submittedName>
        <fullName evidence="8">MFS transporter</fullName>
    </submittedName>
</protein>
<dbReference type="PANTHER" id="PTHR23511">
    <property type="entry name" value="SYNAPTIC VESICLE GLYCOPROTEIN 2"/>
    <property type="match status" value="1"/>
</dbReference>
<evidence type="ECO:0000256" key="2">
    <source>
        <dbReference type="ARBA" id="ARBA00022448"/>
    </source>
</evidence>
<feature type="transmembrane region" description="Helical" evidence="6">
    <location>
        <begin position="413"/>
        <end position="433"/>
    </location>
</feature>
<feature type="transmembrane region" description="Helical" evidence="6">
    <location>
        <begin position="325"/>
        <end position="343"/>
    </location>
</feature>
<evidence type="ECO:0000313" key="8">
    <source>
        <dbReference type="EMBL" id="MDI9258730.1"/>
    </source>
</evidence>
<evidence type="ECO:0000256" key="4">
    <source>
        <dbReference type="ARBA" id="ARBA00022989"/>
    </source>
</evidence>
<dbReference type="Gene3D" id="1.20.1250.20">
    <property type="entry name" value="MFS general substrate transporter like domains"/>
    <property type="match status" value="1"/>
</dbReference>
<feature type="transmembrane region" description="Helical" evidence="6">
    <location>
        <begin position="297"/>
        <end position="318"/>
    </location>
</feature>
<feature type="transmembrane region" description="Helical" evidence="6">
    <location>
        <begin position="179"/>
        <end position="197"/>
    </location>
</feature>
<feature type="transmembrane region" description="Helical" evidence="6">
    <location>
        <begin position="113"/>
        <end position="136"/>
    </location>
</feature>
<gene>
    <name evidence="8" type="ORF">QID03_00865</name>
</gene>
<dbReference type="RefSeq" id="WP_283202374.1">
    <property type="nucleotide sequence ID" value="NZ_JASGCB010000001.1"/>
</dbReference>
<dbReference type="InterPro" id="IPR005829">
    <property type="entry name" value="Sugar_transporter_CS"/>
</dbReference>
<feature type="transmembrane region" description="Helical" evidence="6">
    <location>
        <begin position="262"/>
        <end position="285"/>
    </location>
</feature>
<dbReference type="PROSITE" id="PS00217">
    <property type="entry name" value="SUGAR_TRANSPORT_2"/>
    <property type="match status" value="1"/>
</dbReference>
<feature type="transmembrane region" description="Helical" evidence="6">
    <location>
        <begin position="148"/>
        <end position="167"/>
    </location>
</feature>
<evidence type="ECO:0000256" key="6">
    <source>
        <dbReference type="SAM" id="Phobius"/>
    </source>
</evidence>
<dbReference type="Proteomes" id="UP001529245">
    <property type="component" value="Unassembled WGS sequence"/>
</dbReference>
<keyword evidence="2" id="KW-0813">Transport</keyword>
<dbReference type="SUPFAM" id="SSF103473">
    <property type="entry name" value="MFS general substrate transporter"/>
    <property type="match status" value="1"/>
</dbReference>
<comment type="subcellular location">
    <subcellularLocation>
        <location evidence="1">Cell membrane</location>
        <topology evidence="1">Multi-pass membrane protein</topology>
    </subcellularLocation>
</comment>
<dbReference type="InterPro" id="IPR036259">
    <property type="entry name" value="MFS_trans_sf"/>
</dbReference>
<dbReference type="InterPro" id="IPR005828">
    <property type="entry name" value="MFS_sugar_transport-like"/>
</dbReference>
<name>A0ABT6XUF7_ALISE</name>
<evidence type="ECO:0000256" key="1">
    <source>
        <dbReference type="ARBA" id="ARBA00004651"/>
    </source>
</evidence>
<dbReference type="Pfam" id="PF00083">
    <property type="entry name" value="Sugar_tr"/>
    <property type="match status" value="1"/>
</dbReference>
<comment type="caution">
    <text evidence="8">The sequence shown here is derived from an EMBL/GenBank/DDBJ whole genome shotgun (WGS) entry which is preliminary data.</text>
</comment>
<feature type="transmembrane region" description="Helical" evidence="6">
    <location>
        <begin position="349"/>
        <end position="371"/>
    </location>
</feature>
<keyword evidence="5 6" id="KW-0472">Membrane</keyword>
<dbReference type="EMBL" id="JASGCB010000001">
    <property type="protein sequence ID" value="MDI9258730.1"/>
    <property type="molecule type" value="Genomic_DNA"/>
</dbReference>
<dbReference type="InterPro" id="IPR020846">
    <property type="entry name" value="MFS_dom"/>
</dbReference>
<accession>A0ABT6XUF7</accession>
<evidence type="ECO:0000259" key="7">
    <source>
        <dbReference type="PROSITE" id="PS50850"/>
    </source>
</evidence>
<feature type="transmembrane region" description="Helical" evidence="6">
    <location>
        <begin position="24"/>
        <end position="49"/>
    </location>
</feature>
<evidence type="ECO:0000256" key="5">
    <source>
        <dbReference type="ARBA" id="ARBA00023136"/>
    </source>
</evidence>
<feature type="transmembrane region" description="Helical" evidence="6">
    <location>
        <begin position="61"/>
        <end position="82"/>
    </location>
</feature>
<keyword evidence="3 6" id="KW-0812">Transmembrane</keyword>
<keyword evidence="4 6" id="KW-1133">Transmembrane helix</keyword>